<gene>
    <name evidence="1" type="ORF">HDF16_005250</name>
</gene>
<evidence type="ECO:0000313" key="2">
    <source>
        <dbReference type="Proteomes" id="UP000540989"/>
    </source>
</evidence>
<sequence length="96" mass="11024">MRSVTSIDYYCTRFPQRCQCFFTASQGTIFHVALGGIVPCPIVRILEVDNDWLQSQKLCARREGKLTYSFDAAQTENEQRLKVHMADCDSCKRRVA</sequence>
<organism evidence="1 2">
    <name type="scientific">Granulicella aggregans</name>
    <dbReference type="NCBI Taxonomy" id="474949"/>
    <lineage>
        <taxon>Bacteria</taxon>
        <taxon>Pseudomonadati</taxon>
        <taxon>Acidobacteriota</taxon>
        <taxon>Terriglobia</taxon>
        <taxon>Terriglobales</taxon>
        <taxon>Acidobacteriaceae</taxon>
        <taxon>Granulicella</taxon>
    </lineage>
</organism>
<evidence type="ECO:0000313" key="1">
    <source>
        <dbReference type="EMBL" id="MBB5060514.1"/>
    </source>
</evidence>
<name>A0A7W8E6N2_9BACT</name>
<dbReference type="Proteomes" id="UP000540989">
    <property type="component" value="Unassembled WGS sequence"/>
</dbReference>
<accession>A0A7W8E6N2</accession>
<protein>
    <submittedName>
        <fullName evidence="1">Uncharacterized protein</fullName>
    </submittedName>
</protein>
<keyword evidence="2" id="KW-1185">Reference proteome</keyword>
<proteinExistence type="predicted"/>
<dbReference type="AlphaFoldDB" id="A0A7W8E6N2"/>
<reference evidence="1 2" key="1">
    <citation type="submission" date="2020-08" db="EMBL/GenBank/DDBJ databases">
        <title>Genomic Encyclopedia of Type Strains, Phase IV (KMG-V): Genome sequencing to study the core and pangenomes of soil and plant-associated prokaryotes.</title>
        <authorList>
            <person name="Whitman W."/>
        </authorList>
    </citation>
    <scope>NUCLEOTIDE SEQUENCE [LARGE SCALE GENOMIC DNA]</scope>
    <source>
        <strain evidence="1 2">M8UP14</strain>
    </source>
</reference>
<comment type="caution">
    <text evidence="1">The sequence shown here is derived from an EMBL/GenBank/DDBJ whole genome shotgun (WGS) entry which is preliminary data.</text>
</comment>
<dbReference type="EMBL" id="JACHIP010000014">
    <property type="protein sequence ID" value="MBB5060514.1"/>
    <property type="molecule type" value="Genomic_DNA"/>
</dbReference>